<accession>A0A0C1TY18</accession>
<feature type="transmembrane region" description="Helical" evidence="1">
    <location>
        <begin position="54"/>
        <end position="78"/>
    </location>
</feature>
<feature type="transmembrane region" description="Helical" evidence="1">
    <location>
        <begin position="132"/>
        <end position="153"/>
    </location>
</feature>
<feature type="transmembrane region" description="Helical" evidence="1">
    <location>
        <begin position="160"/>
        <end position="180"/>
    </location>
</feature>
<feature type="transmembrane region" description="Helical" evidence="1">
    <location>
        <begin position="204"/>
        <end position="225"/>
    </location>
</feature>
<sequence>MKKLLILIKEDLKSIYKDPMYLISFTCPLLLIIFCTIGIKFIESKFSMPLNNYYALILWMALIMTPFLIGVLVGLILLDEKDQNLIIYFSVTPLKKVNYLIYRLSMPFVISLIMNLILFITTNLIKARMINIFIIVFLTSLLAPITTIFMGAFGENKLQGLTLTKLCSFILFIPAINYFIDSKIKFLTYIVPNYYSLEIIKNSYLNGKILVFSLAVNMAWIFLLGRKLVNQ</sequence>
<proteinExistence type="predicted"/>
<reference evidence="2 3" key="1">
    <citation type="journal article" date="2015" name="Infect. Genet. Evol.">
        <title>Genomic sequences of six botulinum neurotoxin-producing strains representing three clostridial species illustrate the mobility and diversity of botulinum neurotoxin genes.</title>
        <authorList>
            <person name="Smith T.J."/>
            <person name="Hill K.K."/>
            <person name="Xie G."/>
            <person name="Foley B.T."/>
            <person name="Williamson C.H."/>
            <person name="Foster J.T."/>
            <person name="Johnson S.L."/>
            <person name="Chertkov O."/>
            <person name="Teshima H."/>
            <person name="Gibbons H.S."/>
            <person name="Johnsky L.A."/>
            <person name="Karavis M.A."/>
            <person name="Smith L.A."/>
        </authorList>
    </citation>
    <scope>NUCLEOTIDE SEQUENCE [LARGE SCALE GENOMIC DNA]</scope>
    <source>
        <strain evidence="2 3">CDC 2741</strain>
    </source>
</reference>
<dbReference type="STRING" id="29341.RSJ17_20670"/>
<evidence type="ECO:0000313" key="3">
    <source>
        <dbReference type="Proteomes" id="UP000031366"/>
    </source>
</evidence>
<comment type="caution">
    <text evidence="2">The sequence shown here is derived from an EMBL/GenBank/DDBJ whole genome shotgun (WGS) entry which is preliminary data.</text>
</comment>
<name>A0A0C1TY18_9CLOT</name>
<dbReference type="AlphaFoldDB" id="A0A0C1TY18"/>
<feature type="transmembrane region" description="Helical" evidence="1">
    <location>
        <begin position="99"/>
        <end position="120"/>
    </location>
</feature>
<keyword evidence="1" id="KW-1133">Transmembrane helix</keyword>
<keyword evidence="3" id="KW-1185">Reference proteome</keyword>
<feature type="transmembrane region" description="Helical" evidence="1">
    <location>
        <begin position="21"/>
        <end position="42"/>
    </location>
</feature>
<dbReference type="RefSeq" id="WP_145953095.1">
    <property type="nucleotide sequence ID" value="NZ_AYSO01000019.1"/>
</dbReference>
<keyword evidence="1" id="KW-0812">Transmembrane</keyword>
<dbReference type="OrthoDB" id="1551065at2"/>
<evidence type="ECO:0000256" key="1">
    <source>
        <dbReference type="SAM" id="Phobius"/>
    </source>
</evidence>
<dbReference type="EMBL" id="AYSO01000019">
    <property type="protein sequence ID" value="KIE45599.1"/>
    <property type="molecule type" value="Genomic_DNA"/>
</dbReference>
<gene>
    <name evidence="2" type="ORF">U732_2716</name>
</gene>
<keyword evidence="1" id="KW-0472">Membrane</keyword>
<dbReference type="Proteomes" id="UP000031366">
    <property type="component" value="Unassembled WGS sequence"/>
</dbReference>
<protein>
    <submittedName>
        <fullName evidence="2">Putative membrane protein</fullName>
    </submittedName>
</protein>
<organism evidence="2 3">
    <name type="scientific">Clostridium argentinense CDC 2741</name>
    <dbReference type="NCBI Taxonomy" id="1418104"/>
    <lineage>
        <taxon>Bacteria</taxon>
        <taxon>Bacillati</taxon>
        <taxon>Bacillota</taxon>
        <taxon>Clostridia</taxon>
        <taxon>Eubacteriales</taxon>
        <taxon>Clostridiaceae</taxon>
        <taxon>Clostridium</taxon>
    </lineage>
</organism>
<evidence type="ECO:0000313" key="2">
    <source>
        <dbReference type="EMBL" id="KIE45599.1"/>
    </source>
</evidence>